<dbReference type="PATRIC" id="fig|294.194.peg.858"/>
<name>A0A109LKL7_PSEFL</name>
<dbReference type="Proteomes" id="UP000061348">
    <property type="component" value="Unassembled WGS sequence"/>
</dbReference>
<comment type="caution">
    <text evidence="2">The sequence shown here is derived from an EMBL/GenBank/DDBJ whole genome shotgun (WGS) entry which is preliminary data.</text>
</comment>
<sequence length="127" mass="12917">MGQLVLGFLLLQLGLQVFDGIAAGVELGFLRGGVDLHQQLALLDLVAGLDVDLADLPGGLGADVYVTSRLQGAQGGDAVFDVGAGHGDGGQGIAARRQALPGGKRNDGNQARHHKQGASGRSRAFHG</sequence>
<dbReference type="EMBL" id="LCYA01000029">
    <property type="protein sequence ID" value="KWV89642.1"/>
    <property type="molecule type" value="Genomic_DNA"/>
</dbReference>
<protein>
    <submittedName>
        <fullName evidence="2">Uncharacterized protein</fullName>
    </submittedName>
</protein>
<dbReference type="AlphaFoldDB" id="A0A109LKL7"/>
<evidence type="ECO:0000313" key="2">
    <source>
        <dbReference type="EMBL" id="KWV89642.1"/>
    </source>
</evidence>
<organism evidence="2 3">
    <name type="scientific">Pseudomonas fluorescens</name>
    <dbReference type="NCBI Taxonomy" id="294"/>
    <lineage>
        <taxon>Bacteria</taxon>
        <taxon>Pseudomonadati</taxon>
        <taxon>Pseudomonadota</taxon>
        <taxon>Gammaproteobacteria</taxon>
        <taxon>Pseudomonadales</taxon>
        <taxon>Pseudomonadaceae</taxon>
        <taxon>Pseudomonas</taxon>
    </lineage>
</organism>
<gene>
    <name evidence="2" type="ORF">PFLmoz3_00755</name>
</gene>
<accession>A0A109LKL7</accession>
<reference evidence="2 3" key="1">
    <citation type="submission" date="2015-05" db="EMBL/GenBank/DDBJ databases">
        <title>A genomic and transcriptomic approach to investigate the blue pigment phenotype in Pseudomonas fluorescens.</title>
        <authorList>
            <person name="Andreani N.A."/>
            <person name="Cardazzo B."/>
        </authorList>
    </citation>
    <scope>NUCLEOTIDE SEQUENCE [LARGE SCALE GENOMIC DNA]</scope>
    <source>
        <strain evidence="2 3">Ps_22</strain>
    </source>
</reference>
<evidence type="ECO:0000256" key="1">
    <source>
        <dbReference type="SAM" id="MobiDB-lite"/>
    </source>
</evidence>
<proteinExistence type="predicted"/>
<evidence type="ECO:0000313" key="3">
    <source>
        <dbReference type="Proteomes" id="UP000061348"/>
    </source>
</evidence>
<feature type="region of interest" description="Disordered" evidence="1">
    <location>
        <begin position="88"/>
        <end position="127"/>
    </location>
</feature>